<dbReference type="InterPro" id="IPR036908">
    <property type="entry name" value="RlpA-like_sf"/>
</dbReference>
<dbReference type="GO" id="GO:0009251">
    <property type="term" value="P:glucan catabolic process"/>
    <property type="evidence" value="ECO:0007669"/>
    <property type="project" value="TreeGrafter"/>
</dbReference>
<organism evidence="2 3">
    <name type="scientific">Roridomyces roridus</name>
    <dbReference type="NCBI Taxonomy" id="1738132"/>
    <lineage>
        <taxon>Eukaryota</taxon>
        <taxon>Fungi</taxon>
        <taxon>Dikarya</taxon>
        <taxon>Basidiomycota</taxon>
        <taxon>Agaricomycotina</taxon>
        <taxon>Agaricomycetes</taxon>
        <taxon>Agaricomycetidae</taxon>
        <taxon>Agaricales</taxon>
        <taxon>Marasmiineae</taxon>
        <taxon>Mycenaceae</taxon>
        <taxon>Roridomyces</taxon>
    </lineage>
</organism>
<dbReference type="Proteomes" id="UP001221142">
    <property type="component" value="Unassembled WGS sequence"/>
</dbReference>
<evidence type="ECO:0000313" key="3">
    <source>
        <dbReference type="Proteomes" id="UP001221142"/>
    </source>
</evidence>
<dbReference type="PANTHER" id="PTHR10963">
    <property type="entry name" value="GLYCOSYL HYDROLASE-RELATED"/>
    <property type="match status" value="1"/>
</dbReference>
<keyword evidence="3" id="KW-1185">Reference proteome</keyword>
<dbReference type="EMBL" id="JARKIF010000006">
    <property type="protein sequence ID" value="KAJ7636967.1"/>
    <property type="molecule type" value="Genomic_DNA"/>
</dbReference>
<sequence>MNHHARVAEQKRSDVSGIAYYGFQNNTENACGTMSSDDDMIIGVSSDYFADGSKCFQHIQIALQSDPSKSVDVTLTDLCTECGPSGNVYVSPAAFKALNNGDLDVGVLDVTWSLGSSSSSDSSSESAPSSTEEDTPAPTTTAKAAPATVEKAAAATTTTSKAVAATTSKAAAKVETSTKTTATTSTKQATSTGTSNEGWKLSSKLEGQDFLNFFNYDSGTGDNGGSANYVNGVKEGLAYVSNGQVILAVDDAESVSARNSLRMVSKTTFNAGDQNLFVFDIAHMPAVCGTWPAVWLTGANWPYQGEIDVVEGVSLYNKNIYSVHTGSGCSFQQSDISALTKVQLLEATGLSCDANSDPGACGFSDTSSTTFGPGFNKAGGGVFALQYDTSGIQMWFFAPDSVPSDITSLAPNPSTWGSPRMAVPKSTCNPSTFFKDLMLIVDTNLAGSFTEGVWAVDGAGGQATSCKTQTGVDSAAAYVTGHGSAFGEDAQWKINGFYIYNQ</sequence>
<comment type="caution">
    <text evidence="2">The sequence shown here is derived from an EMBL/GenBank/DDBJ whole genome shotgun (WGS) entry which is preliminary data.</text>
</comment>
<reference evidence="2" key="1">
    <citation type="submission" date="2023-03" db="EMBL/GenBank/DDBJ databases">
        <title>Massive genome expansion in bonnet fungi (Mycena s.s.) driven by repeated elements and novel gene families across ecological guilds.</title>
        <authorList>
            <consortium name="Lawrence Berkeley National Laboratory"/>
            <person name="Harder C.B."/>
            <person name="Miyauchi S."/>
            <person name="Viragh M."/>
            <person name="Kuo A."/>
            <person name="Thoen E."/>
            <person name="Andreopoulos B."/>
            <person name="Lu D."/>
            <person name="Skrede I."/>
            <person name="Drula E."/>
            <person name="Henrissat B."/>
            <person name="Morin E."/>
            <person name="Kohler A."/>
            <person name="Barry K."/>
            <person name="LaButti K."/>
            <person name="Morin E."/>
            <person name="Salamov A."/>
            <person name="Lipzen A."/>
            <person name="Mereny Z."/>
            <person name="Hegedus B."/>
            <person name="Baldrian P."/>
            <person name="Stursova M."/>
            <person name="Weitz H."/>
            <person name="Taylor A."/>
            <person name="Grigoriev I.V."/>
            <person name="Nagy L.G."/>
            <person name="Martin F."/>
            <person name="Kauserud H."/>
        </authorList>
    </citation>
    <scope>NUCLEOTIDE SEQUENCE</scope>
    <source>
        <strain evidence="2">9284</strain>
    </source>
</reference>
<dbReference type="InterPro" id="IPR050546">
    <property type="entry name" value="Glycosyl_Hydrlase_16"/>
</dbReference>
<dbReference type="Pfam" id="PF26113">
    <property type="entry name" value="GH16_XgeA"/>
    <property type="match status" value="1"/>
</dbReference>
<keyword evidence="2" id="KW-0378">Hydrolase</keyword>
<accession>A0AAD7C257</accession>
<dbReference type="SUPFAM" id="SSF49899">
    <property type="entry name" value="Concanavalin A-like lectins/glucanases"/>
    <property type="match status" value="1"/>
</dbReference>
<evidence type="ECO:0000313" key="2">
    <source>
        <dbReference type="EMBL" id="KAJ7636967.1"/>
    </source>
</evidence>
<proteinExistence type="predicted"/>
<protein>
    <submittedName>
        <fullName evidence="2">Glycoside hydrolase family 16 protein</fullName>
    </submittedName>
</protein>
<dbReference type="GO" id="GO:0016787">
    <property type="term" value="F:hydrolase activity"/>
    <property type="evidence" value="ECO:0007669"/>
    <property type="project" value="UniProtKB-KW"/>
</dbReference>
<dbReference type="Gene3D" id="2.40.40.10">
    <property type="entry name" value="RlpA-like domain"/>
    <property type="match status" value="1"/>
</dbReference>
<evidence type="ECO:0000256" key="1">
    <source>
        <dbReference type="SAM" id="MobiDB-lite"/>
    </source>
</evidence>
<dbReference type="AlphaFoldDB" id="A0AAD7C257"/>
<dbReference type="Gene3D" id="2.60.120.200">
    <property type="match status" value="1"/>
</dbReference>
<feature type="compositionally biased region" description="Low complexity" evidence="1">
    <location>
        <begin position="165"/>
        <end position="192"/>
    </location>
</feature>
<dbReference type="CDD" id="cd22191">
    <property type="entry name" value="DPBB_RlpA_EXP_N-like"/>
    <property type="match status" value="1"/>
</dbReference>
<dbReference type="SUPFAM" id="SSF50685">
    <property type="entry name" value="Barwin-like endoglucanases"/>
    <property type="match status" value="1"/>
</dbReference>
<dbReference type="InterPro" id="IPR013320">
    <property type="entry name" value="ConA-like_dom_sf"/>
</dbReference>
<feature type="region of interest" description="Disordered" evidence="1">
    <location>
        <begin position="165"/>
        <end position="200"/>
    </location>
</feature>
<dbReference type="PANTHER" id="PTHR10963:SF24">
    <property type="entry name" value="GLYCOSIDASE C21B10.07-RELATED"/>
    <property type="match status" value="1"/>
</dbReference>
<feature type="region of interest" description="Disordered" evidence="1">
    <location>
        <begin position="116"/>
        <end position="149"/>
    </location>
</feature>
<gene>
    <name evidence="2" type="ORF">FB45DRAFT_452660</name>
</gene>
<name>A0AAD7C257_9AGAR</name>